<accession>A0A2P4X3Y8</accession>
<proteinExistence type="predicted"/>
<organism evidence="1 2">
    <name type="scientific">Phytophthora palmivora</name>
    <dbReference type="NCBI Taxonomy" id="4796"/>
    <lineage>
        <taxon>Eukaryota</taxon>
        <taxon>Sar</taxon>
        <taxon>Stramenopiles</taxon>
        <taxon>Oomycota</taxon>
        <taxon>Peronosporomycetes</taxon>
        <taxon>Peronosporales</taxon>
        <taxon>Peronosporaceae</taxon>
        <taxon>Phytophthora</taxon>
    </lineage>
</organism>
<evidence type="ECO:0000313" key="1">
    <source>
        <dbReference type="EMBL" id="POM60250.1"/>
    </source>
</evidence>
<dbReference type="Proteomes" id="UP000237271">
    <property type="component" value="Unassembled WGS sequence"/>
</dbReference>
<comment type="caution">
    <text evidence="1">The sequence shown here is derived from an EMBL/GenBank/DDBJ whole genome shotgun (WGS) entry which is preliminary data.</text>
</comment>
<protein>
    <submittedName>
        <fullName evidence="1">Uncharacterized protein</fullName>
    </submittedName>
</protein>
<dbReference type="EMBL" id="NCKW01016910">
    <property type="protein sequence ID" value="POM60250.1"/>
    <property type="molecule type" value="Genomic_DNA"/>
</dbReference>
<keyword evidence="2" id="KW-1185">Reference proteome</keyword>
<evidence type="ECO:0000313" key="2">
    <source>
        <dbReference type="Proteomes" id="UP000237271"/>
    </source>
</evidence>
<sequence>MGVVMPTTDDTEQGDAGSVAITEPIDQVAVMSCTATAAMEATSVAMPNSTEQGEVVNRTILGATDKRMSETYAEEAKSEDDDPLNQNDDLVDFKVFDSNNFMEWLRKERLFNPIAKDDVNAVLTVDINDEDVMEDNVVAPDLVEVVDMNDYDPDTGLFDLTCDDLRNIAASGWIMYEDEQSGTLQLEAEADYYDGQCGPTRSAVAYADSPFGIYCYFLPKELWIRISEGTNRYRGQNVTTIAISRRNKLLTLQAKDPMPNLSDIEEDVNKFNPIQAYEIVHVVALLFARDVAPV</sequence>
<dbReference type="OrthoDB" id="125160at2759"/>
<dbReference type="AlphaFoldDB" id="A0A2P4X3Y8"/>
<gene>
    <name evidence="1" type="ORF">PHPALM_30919</name>
</gene>
<name>A0A2P4X3Y8_9STRA</name>
<reference evidence="1 2" key="1">
    <citation type="journal article" date="2017" name="Genome Biol. Evol.">
        <title>Phytophthora megakarya and P. palmivora, closely related causal agents of cacao black pod rot, underwent increases in genome sizes and gene numbers by different mechanisms.</title>
        <authorList>
            <person name="Ali S.S."/>
            <person name="Shao J."/>
            <person name="Lary D.J."/>
            <person name="Kronmiller B."/>
            <person name="Shen D."/>
            <person name="Strem M.D."/>
            <person name="Amoako-Attah I."/>
            <person name="Akrofi A.Y."/>
            <person name="Begoude B.A."/>
            <person name="Ten Hoopen G.M."/>
            <person name="Coulibaly K."/>
            <person name="Kebe B.I."/>
            <person name="Melnick R.L."/>
            <person name="Guiltinan M.J."/>
            <person name="Tyler B.M."/>
            <person name="Meinhardt L.W."/>
            <person name="Bailey B.A."/>
        </authorList>
    </citation>
    <scope>NUCLEOTIDE SEQUENCE [LARGE SCALE GENOMIC DNA]</scope>
    <source>
        <strain evidence="2">sbr112.9</strain>
    </source>
</reference>